<dbReference type="PROSITE" id="PS50222">
    <property type="entry name" value="EF_HAND_2"/>
    <property type="match status" value="1"/>
</dbReference>
<dbReference type="Proteomes" id="UP000527355">
    <property type="component" value="Unassembled WGS sequence"/>
</dbReference>
<dbReference type="GO" id="GO:0030425">
    <property type="term" value="C:dendrite"/>
    <property type="evidence" value="ECO:0007669"/>
    <property type="project" value="TreeGrafter"/>
</dbReference>
<keyword evidence="6" id="KW-1185">Reference proteome</keyword>
<dbReference type="SUPFAM" id="SSF47473">
    <property type="entry name" value="EF-hand"/>
    <property type="match status" value="1"/>
</dbReference>
<dbReference type="AlphaFoldDB" id="A0A7J7SRJ4"/>
<dbReference type="Gene3D" id="1.10.238.10">
    <property type="entry name" value="EF-hand"/>
    <property type="match status" value="1"/>
</dbReference>
<dbReference type="PANTHER" id="PTHR19972">
    <property type="entry name" value="CALBINDIN"/>
    <property type="match status" value="1"/>
</dbReference>
<feature type="region of interest" description="Disordered" evidence="3">
    <location>
        <begin position="1"/>
        <end position="25"/>
    </location>
</feature>
<dbReference type="PANTHER" id="PTHR19972:SF15">
    <property type="entry name" value="SECRETAGOGIN"/>
    <property type="match status" value="1"/>
</dbReference>
<name>A0A7J7SRJ4_MYOMY</name>
<dbReference type="InterPro" id="IPR002048">
    <property type="entry name" value="EF_hand_dom"/>
</dbReference>
<evidence type="ECO:0000256" key="2">
    <source>
        <dbReference type="ARBA" id="ARBA00022837"/>
    </source>
</evidence>
<gene>
    <name evidence="5" type="ORF">mMyoMyo1_009432</name>
</gene>
<dbReference type="InterPro" id="IPR011992">
    <property type="entry name" value="EF-hand-dom_pair"/>
</dbReference>
<protein>
    <recommendedName>
        <fullName evidence="4">EF-hand domain-containing protein</fullName>
    </recommendedName>
</protein>
<dbReference type="InterPro" id="IPR051001">
    <property type="entry name" value="Calbindin_Ca-bind"/>
</dbReference>
<dbReference type="GO" id="GO:0005509">
    <property type="term" value="F:calcium ion binding"/>
    <property type="evidence" value="ECO:0007669"/>
    <property type="project" value="InterPro"/>
</dbReference>
<feature type="domain" description="EF-hand" evidence="4">
    <location>
        <begin position="40"/>
        <end position="75"/>
    </location>
</feature>
<evidence type="ECO:0000256" key="3">
    <source>
        <dbReference type="SAM" id="MobiDB-lite"/>
    </source>
</evidence>
<evidence type="ECO:0000313" key="6">
    <source>
        <dbReference type="Proteomes" id="UP000527355"/>
    </source>
</evidence>
<dbReference type="InterPro" id="IPR018247">
    <property type="entry name" value="EF_Hand_1_Ca_BS"/>
</dbReference>
<dbReference type="GO" id="GO:1900271">
    <property type="term" value="P:regulation of long-term synaptic potentiation"/>
    <property type="evidence" value="ECO:0007669"/>
    <property type="project" value="TreeGrafter"/>
</dbReference>
<dbReference type="GO" id="GO:0043195">
    <property type="term" value="C:terminal bouton"/>
    <property type="evidence" value="ECO:0007669"/>
    <property type="project" value="TreeGrafter"/>
</dbReference>
<dbReference type="GO" id="GO:0099509">
    <property type="term" value="P:regulation of presynaptic cytosolic calcium ion concentration"/>
    <property type="evidence" value="ECO:0007669"/>
    <property type="project" value="TreeGrafter"/>
</dbReference>
<organism evidence="5 6">
    <name type="scientific">Myotis myotis</name>
    <name type="common">Greater mouse-eared bat</name>
    <name type="synonym">Vespertilio myotis</name>
    <dbReference type="NCBI Taxonomy" id="51298"/>
    <lineage>
        <taxon>Eukaryota</taxon>
        <taxon>Metazoa</taxon>
        <taxon>Chordata</taxon>
        <taxon>Craniata</taxon>
        <taxon>Vertebrata</taxon>
        <taxon>Euteleostomi</taxon>
        <taxon>Mammalia</taxon>
        <taxon>Eutheria</taxon>
        <taxon>Laurasiatheria</taxon>
        <taxon>Chiroptera</taxon>
        <taxon>Yangochiroptera</taxon>
        <taxon>Vespertilionidae</taxon>
        <taxon>Myotis</taxon>
    </lineage>
</organism>
<dbReference type="GO" id="GO:0005634">
    <property type="term" value="C:nucleus"/>
    <property type="evidence" value="ECO:0007669"/>
    <property type="project" value="TreeGrafter"/>
</dbReference>
<evidence type="ECO:0000259" key="4">
    <source>
        <dbReference type="PROSITE" id="PS50222"/>
    </source>
</evidence>
<evidence type="ECO:0000313" key="5">
    <source>
        <dbReference type="EMBL" id="KAF6291069.1"/>
    </source>
</evidence>
<accession>A0A7J7SRJ4</accession>
<dbReference type="EMBL" id="JABWUV010000018">
    <property type="protein sequence ID" value="KAF6291069.1"/>
    <property type="molecule type" value="Genomic_DNA"/>
</dbReference>
<keyword evidence="2" id="KW-0106">Calcium</keyword>
<dbReference type="GO" id="GO:0005829">
    <property type="term" value="C:cytosol"/>
    <property type="evidence" value="ECO:0007669"/>
    <property type="project" value="TreeGrafter"/>
</dbReference>
<dbReference type="PROSITE" id="PS00018">
    <property type="entry name" value="EF_HAND_1"/>
    <property type="match status" value="2"/>
</dbReference>
<proteinExistence type="predicted"/>
<dbReference type="Pfam" id="PF13202">
    <property type="entry name" value="EF-hand_5"/>
    <property type="match status" value="2"/>
</dbReference>
<sequence length="147" mass="16007">MDSAPPAEEQLGRRRLPEGLAAPGPRSKRAAVGLLLLILCSGDEGAKRVKLFDKNKDGRLDLSDLARILALQENFLLQFKMDSKTGALEGPEVDAFVKDMMELVQPSVRGADLERLGESLLRHCDANRDGKIQKAELGLCLGLRSSP</sequence>
<keyword evidence="1" id="KW-0479">Metal-binding</keyword>
<comment type="caution">
    <text evidence="5">The sequence shown here is derived from an EMBL/GenBank/DDBJ whole genome shotgun (WGS) entry which is preliminary data.</text>
</comment>
<reference evidence="5 6" key="1">
    <citation type="journal article" date="2020" name="Nature">
        <title>Six reference-quality genomes reveal evolution of bat adaptations.</title>
        <authorList>
            <person name="Jebb D."/>
            <person name="Huang Z."/>
            <person name="Pippel M."/>
            <person name="Hughes G.M."/>
            <person name="Lavrichenko K."/>
            <person name="Devanna P."/>
            <person name="Winkler S."/>
            <person name="Jermiin L.S."/>
            <person name="Skirmuntt E.C."/>
            <person name="Katzourakis A."/>
            <person name="Burkitt-Gray L."/>
            <person name="Ray D.A."/>
            <person name="Sullivan K.A.M."/>
            <person name="Roscito J.G."/>
            <person name="Kirilenko B.M."/>
            <person name="Davalos L.M."/>
            <person name="Corthals A.P."/>
            <person name="Power M.L."/>
            <person name="Jones G."/>
            <person name="Ransome R.D."/>
            <person name="Dechmann D.K.N."/>
            <person name="Locatelli A.G."/>
            <person name="Puechmaille S.J."/>
            <person name="Fedrigo O."/>
            <person name="Jarvis E.D."/>
            <person name="Hiller M."/>
            <person name="Vernes S.C."/>
            <person name="Myers E.W."/>
            <person name="Teeling E.C."/>
        </authorList>
    </citation>
    <scope>NUCLEOTIDE SEQUENCE [LARGE SCALE GENOMIC DNA]</scope>
    <source>
        <strain evidence="5">MMyoMyo1</strain>
        <tissue evidence="5">Flight muscle</tissue>
    </source>
</reference>
<evidence type="ECO:0000256" key="1">
    <source>
        <dbReference type="ARBA" id="ARBA00022723"/>
    </source>
</evidence>